<dbReference type="InterPro" id="IPR000740">
    <property type="entry name" value="GrpE"/>
</dbReference>
<dbReference type="Proteomes" id="UP000823926">
    <property type="component" value="Unassembled WGS sequence"/>
</dbReference>
<evidence type="ECO:0000256" key="3">
    <source>
        <dbReference type="HAMAP-Rule" id="MF_01151"/>
    </source>
</evidence>
<proteinExistence type="inferred from homology"/>
<evidence type="ECO:0000256" key="2">
    <source>
        <dbReference type="ARBA" id="ARBA00023186"/>
    </source>
</evidence>
<dbReference type="SUPFAM" id="SSF58014">
    <property type="entry name" value="Coiled-coil domain of nucleotide exchange factor GrpE"/>
    <property type="match status" value="1"/>
</dbReference>
<dbReference type="EMBL" id="DXHL01000032">
    <property type="protein sequence ID" value="HIW11159.1"/>
    <property type="molecule type" value="Genomic_DNA"/>
</dbReference>
<reference evidence="6" key="2">
    <citation type="submission" date="2021-04" db="EMBL/GenBank/DDBJ databases">
        <authorList>
            <person name="Gilroy R."/>
        </authorList>
    </citation>
    <scope>NUCLEOTIDE SEQUENCE</scope>
    <source>
        <strain evidence="6">ChiBcec15-1070</strain>
    </source>
</reference>
<gene>
    <name evidence="3" type="primary">grpE</name>
    <name evidence="6" type="ORF">H9888_06650</name>
</gene>
<comment type="subunit">
    <text evidence="3">Homodimer.</text>
</comment>
<dbReference type="GO" id="GO:0006457">
    <property type="term" value="P:protein folding"/>
    <property type="evidence" value="ECO:0007669"/>
    <property type="project" value="InterPro"/>
</dbReference>
<dbReference type="GO" id="GO:0005737">
    <property type="term" value="C:cytoplasm"/>
    <property type="evidence" value="ECO:0007669"/>
    <property type="project" value="UniProtKB-SubCell"/>
</dbReference>
<dbReference type="GO" id="GO:0051087">
    <property type="term" value="F:protein-folding chaperone binding"/>
    <property type="evidence" value="ECO:0007669"/>
    <property type="project" value="InterPro"/>
</dbReference>
<dbReference type="InterPro" id="IPR013805">
    <property type="entry name" value="GrpE_CC"/>
</dbReference>
<dbReference type="PANTHER" id="PTHR21237:SF23">
    <property type="entry name" value="GRPE PROTEIN HOMOLOG, MITOCHONDRIAL"/>
    <property type="match status" value="1"/>
</dbReference>
<dbReference type="InterPro" id="IPR009012">
    <property type="entry name" value="GrpE_head"/>
</dbReference>
<evidence type="ECO:0000256" key="4">
    <source>
        <dbReference type="RuleBase" id="RU004478"/>
    </source>
</evidence>
<feature type="region of interest" description="Disordered" evidence="5">
    <location>
        <begin position="1"/>
        <end position="51"/>
    </location>
</feature>
<organism evidence="6 7">
    <name type="scientific">Candidatus Rikenella faecigallinarum</name>
    <dbReference type="NCBI Taxonomy" id="2838745"/>
    <lineage>
        <taxon>Bacteria</taxon>
        <taxon>Pseudomonadati</taxon>
        <taxon>Bacteroidota</taxon>
        <taxon>Bacteroidia</taxon>
        <taxon>Bacteroidales</taxon>
        <taxon>Rikenellaceae</taxon>
        <taxon>Rikenella</taxon>
    </lineage>
</organism>
<sequence>MMEKHENNIENQEVENSVADEKSAQPTEATDTVTPEAELPAAEEGDESAKMAEECKAWQDKYMRLSAEFDNFRKRTLKEKMDLIASAGEDVIKAIIPVVDDFERALAAMDGKEAVAAEREGVRLIYQKFLDILKSKGVTPIDALGKPMDVDFHDAVAKVPVPEAEKKGTVIDVVQTGYMLKDKVLRFAKVVVGE</sequence>
<dbReference type="CDD" id="cd00446">
    <property type="entry name" value="GrpE"/>
    <property type="match status" value="1"/>
</dbReference>
<dbReference type="GO" id="GO:0000774">
    <property type="term" value="F:adenyl-nucleotide exchange factor activity"/>
    <property type="evidence" value="ECO:0007669"/>
    <property type="project" value="InterPro"/>
</dbReference>
<evidence type="ECO:0000256" key="5">
    <source>
        <dbReference type="SAM" id="MobiDB-lite"/>
    </source>
</evidence>
<dbReference type="Pfam" id="PF01025">
    <property type="entry name" value="GrpE"/>
    <property type="match status" value="1"/>
</dbReference>
<dbReference type="PRINTS" id="PR00773">
    <property type="entry name" value="GRPEPROTEIN"/>
</dbReference>
<dbReference type="PANTHER" id="PTHR21237">
    <property type="entry name" value="GRPE PROTEIN"/>
    <property type="match status" value="1"/>
</dbReference>
<dbReference type="AlphaFoldDB" id="A0A9D1QEJ4"/>
<dbReference type="Gene3D" id="2.30.22.10">
    <property type="entry name" value="Head domain of nucleotide exchange factor GrpE"/>
    <property type="match status" value="1"/>
</dbReference>
<dbReference type="Gene3D" id="3.90.20.20">
    <property type="match status" value="1"/>
</dbReference>
<comment type="function">
    <text evidence="3">Participates actively in the response to hyperosmotic and heat shock by preventing the aggregation of stress-denatured proteins, in association with DnaK and GrpE. It is the nucleotide exchange factor for DnaK and may function as a thermosensor. Unfolded proteins bind initially to DnaJ; upon interaction with the DnaJ-bound protein, DnaK hydrolyzes its bound ATP, resulting in the formation of a stable complex. GrpE releases ADP from DnaK; ATP binding to DnaK triggers the release of the substrate protein, thus completing the reaction cycle. Several rounds of ATP-dependent interactions between DnaJ, DnaK and GrpE are required for fully efficient folding.</text>
</comment>
<comment type="subcellular location">
    <subcellularLocation>
        <location evidence="3">Cytoplasm</location>
    </subcellularLocation>
</comment>
<dbReference type="HAMAP" id="MF_01151">
    <property type="entry name" value="GrpE"/>
    <property type="match status" value="1"/>
</dbReference>
<feature type="compositionally biased region" description="Polar residues" evidence="5">
    <location>
        <begin position="24"/>
        <end position="33"/>
    </location>
</feature>
<name>A0A9D1QEJ4_9BACT</name>
<comment type="caution">
    <text evidence="6">The sequence shown here is derived from an EMBL/GenBank/DDBJ whole genome shotgun (WGS) entry which is preliminary data.</text>
</comment>
<dbReference type="GO" id="GO:0051082">
    <property type="term" value="F:unfolded protein binding"/>
    <property type="evidence" value="ECO:0007669"/>
    <property type="project" value="TreeGrafter"/>
</dbReference>
<dbReference type="GO" id="GO:0042803">
    <property type="term" value="F:protein homodimerization activity"/>
    <property type="evidence" value="ECO:0007669"/>
    <property type="project" value="InterPro"/>
</dbReference>
<protein>
    <recommendedName>
        <fullName evidence="3">Protein GrpE</fullName>
    </recommendedName>
    <alternativeName>
        <fullName evidence="3">HSP-70 cofactor</fullName>
    </alternativeName>
</protein>
<keyword evidence="2 3" id="KW-0143">Chaperone</keyword>
<evidence type="ECO:0000313" key="7">
    <source>
        <dbReference type="Proteomes" id="UP000823926"/>
    </source>
</evidence>
<accession>A0A9D1QEJ4</accession>
<comment type="similarity">
    <text evidence="1 3 4">Belongs to the GrpE family.</text>
</comment>
<keyword evidence="3" id="KW-0346">Stress response</keyword>
<keyword evidence="3" id="KW-0963">Cytoplasm</keyword>
<dbReference type="SUPFAM" id="SSF51064">
    <property type="entry name" value="Head domain of nucleotide exchange factor GrpE"/>
    <property type="match status" value="1"/>
</dbReference>
<evidence type="ECO:0000256" key="1">
    <source>
        <dbReference type="ARBA" id="ARBA00009054"/>
    </source>
</evidence>
<reference evidence="6" key="1">
    <citation type="journal article" date="2021" name="PeerJ">
        <title>Extensive microbial diversity within the chicken gut microbiome revealed by metagenomics and culture.</title>
        <authorList>
            <person name="Gilroy R."/>
            <person name="Ravi A."/>
            <person name="Getino M."/>
            <person name="Pursley I."/>
            <person name="Horton D.L."/>
            <person name="Alikhan N.F."/>
            <person name="Baker D."/>
            <person name="Gharbi K."/>
            <person name="Hall N."/>
            <person name="Watson M."/>
            <person name="Adriaenssens E.M."/>
            <person name="Foster-Nyarko E."/>
            <person name="Jarju S."/>
            <person name="Secka A."/>
            <person name="Antonio M."/>
            <person name="Oren A."/>
            <person name="Chaudhuri R.R."/>
            <person name="La Ragione R."/>
            <person name="Hildebrand F."/>
            <person name="Pallen M.J."/>
        </authorList>
    </citation>
    <scope>NUCLEOTIDE SEQUENCE</scope>
    <source>
        <strain evidence="6">ChiBcec15-1070</strain>
    </source>
</reference>
<evidence type="ECO:0000313" key="6">
    <source>
        <dbReference type="EMBL" id="HIW11159.1"/>
    </source>
</evidence>